<dbReference type="RefSeq" id="WP_231332374.1">
    <property type="nucleotide sequence ID" value="NZ_CP059572.1"/>
</dbReference>
<dbReference type="Pfam" id="PF01370">
    <property type="entry name" value="Epimerase"/>
    <property type="match status" value="1"/>
</dbReference>
<feature type="domain" description="NAD-dependent epimerase/dehydratase" evidence="1">
    <location>
        <begin position="11"/>
        <end position="244"/>
    </location>
</feature>
<protein>
    <submittedName>
        <fullName evidence="2">NAD(P)-dependent oxidoreductase</fullName>
    </submittedName>
</protein>
<evidence type="ECO:0000259" key="1">
    <source>
        <dbReference type="Pfam" id="PF01370"/>
    </source>
</evidence>
<dbReference type="Gene3D" id="3.40.50.720">
    <property type="entry name" value="NAD(P)-binding Rossmann-like Domain"/>
    <property type="match status" value="1"/>
</dbReference>
<proteinExistence type="predicted"/>
<name>A0ABX8R4Z4_9ACTN</name>
<dbReference type="SUPFAM" id="SSF51735">
    <property type="entry name" value="NAD(P)-binding Rossmann-fold domains"/>
    <property type="match status" value="1"/>
</dbReference>
<dbReference type="InterPro" id="IPR050177">
    <property type="entry name" value="Lipid_A_modif_metabolic_enz"/>
</dbReference>
<dbReference type="InterPro" id="IPR036291">
    <property type="entry name" value="NAD(P)-bd_dom_sf"/>
</dbReference>
<dbReference type="Proteomes" id="UP001049518">
    <property type="component" value="Chromosome"/>
</dbReference>
<keyword evidence="3" id="KW-1185">Reference proteome</keyword>
<dbReference type="EMBL" id="CP059572">
    <property type="protein sequence ID" value="QXJ26145.1"/>
    <property type="molecule type" value="Genomic_DNA"/>
</dbReference>
<dbReference type="PANTHER" id="PTHR43245">
    <property type="entry name" value="BIFUNCTIONAL POLYMYXIN RESISTANCE PROTEIN ARNA"/>
    <property type="match status" value="1"/>
</dbReference>
<evidence type="ECO:0000313" key="3">
    <source>
        <dbReference type="Proteomes" id="UP001049518"/>
    </source>
</evidence>
<reference evidence="2" key="1">
    <citation type="submission" date="2020-07" db="EMBL/GenBank/DDBJ databases">
        <authorList>
            <person name="Tarantini F.S."/>
            <person name="Hong K.W."/>
            <person name="Chan K.G."/>
        </authorList>
    </citation>
    <scope>NUCLEOTIDE SEQUENCE</scope>
    <source>
        <strain evidence="2">32-07</strain>
    </source>
</reference>
<gene>
    <name evidence="2" type="ORF">AGRA3207_007757</name>
</gene>
<organism evidence="2 3">
    <name type="scientific">Actinomadura graeca</name>
    <dbReference type="NCBI Taxonomy" id="2750812"/>
    <lineage>
        <taxon>Bacteria</taxon>
        <taxon>Bacillati</taxon>
        <taxon>Actinomycetota</taxon>
        <taxon>Actinomycetes</taxon>
        <taxon>Streptosporangiales</taxon>
        <taxon>Thermomonosporaceae</taxon>
        <taxon>Actinomadura</taxon>
    </lineage>
</organism>
<accession>A0ABX8R4Z4</accession>
<dbReference type="PANTHER" id="PTHR43245:SF13">
    <property type="entry name" value="UDP-D-APIOSE_UDP-D-XYLOSE SYNTHASE 2"/>
    <property type="match status" value="1"/>
</dbReference>
<sequence>MTRRALEGRPVVVLGGTGFLGRHVCRAFAAEGARVLRVSRAAPAGPDGDGCRTLSLDLAGAGRRDLARLLADAGAQVLVNASGAVWAGSPERMAALNADLPDRLAGAVADLPAADRPRLVQLGSAYEYGPARHGTLTGEDCVPAPATVYGRTKLRGSEAVLRAVREDGADAVVLRISVACGPGAPGTSLPGTVAGHLAAGRGELRLAPLRAHRDLVDVRDVAAAVVAAARAPADAVACGVVNIGGGRAVPVRRLVELMISLSGRPVRVVEEADAPRTRSDSPWQRLDISRARRRLGWSPSRTLEESLRDLLAAAGVPAEPRAAAAGPGRTDHGQPG</sequence>
<evidence type="ECO:0000313" key="2">
    <source>
        <dbReference type="EMBL" id="QXJ26145.1"/>
    </source>
</evidence>
<dbReference type="InterPro" id="IPR001509">
    <property type="entry name" value="Epimerase_deHydtase"/>
</dbReference>